<reference evidence="1" key="1">
    <citation type="submission" date="2020-03" db="EMBL/GenBank/DDBJ databases">
        <title>Spirochaetal bacteria isolated from arthropods constitute a novel genus Entomospira genus novum within the order Spirochaetales.</title>
        <authorList>
            <person name="Grana-Miraglia L."/>
            <person name="Sikutova S."/>
            <person name="Fingerle V."/>
            <person name="Sing A."/>
            <person name="Castillo-Ramirez S."/>
            <person name="Margos G."/>
            <person name="Rudolf I."/>
        </authorList>
    </citation>
    <scope>NUCLEOTIDE SEQUENCE</scope>
    <source>
        <strain evidence="1">BR149</strain>
    </source>
</reference>
<evidence type="ECO:0000313" key="1">
    <source>
        <dbReference type="EMBL" id="NIZ69694.1"/>
    </source>
</evidence>
<evidence type="ECO:0000313" key="2">
    <source>
        <dbReference type="Proteomes" id="UP000778951"/>
    </source>
</evidence>
<keyword evidence="2" id="KW-1185">Reference proteome</keyword>
<accession>A0A968KUL5</accession>
<comment type="caution">
    <text evidence="1">The sequence shown here is derived from an EMBL/GenBank/DDBJ whole genome shotgun (WGS) entry which is preliminary data.</text>
</comment>
<organism evidence="1 2">
    <name type="scientific">Entomospira culicis</name>
    <dbReference type="NCBI Taxonomy" id="2719989"/>
    <lineage>
        <taxon>Bacteria</taxon>
        <taxon>Pseudomonadati</taxon>
        <taxon>Spirochaetota</taxon>
        <taxon>Spirochaetia</taxon>
        <taxon>Spirochaetales</taxon>
        <taxon>Spirochaetaceae</taxon>
        <taxon>Entomospira</taxon>
    </lineage>
</organism>
<dbReference type="RefSeq" id="WP_167695779.1">
    <property type="nucleotide sequence ID" value="NZ_CP118181.1"/>
</dbReference>
<dbReference type="AlphaFoldDB" id="A0A968KUL5"/>
<gene>
    <name evidence="1" type="ORF">HCT48_05635</name>
</gene>
<proteinExistence type="predicted"/>
<sequence length="568" mass="63813">MQGKKIVVGWLWILLLVAGSLHGFALEQPALVRLQATLSGDSQEGARNFLAFYDDLIADPSVSDWIKNGLIRQRQRVADSHLPAWGVVYLDVIGRNFLITGANIALFSDFAQVEHLSGNQTRTLGEAYVIYRDRQADLAVYLLSDEARPVTQQLRLSERPLNPSELLYAYEQGRNAPSSVILRQDERGTWRISDGLFQTKQYSYGSPILNNDGEIVGLVGKENAIIPVTEIQRAIVQAERLRPRATQGALERASQELVNAVMGEEYDAFSTFFSTNLTSSLGIPLFLELMTRVNIATRNTYIMALRDEDPTLLINTVLGIFIMERFNEFDQPIFEQLRVGNAPRNAFQVNTNITYNLNQKPYTIGWIYSAGRWRVANVDSFNFIEKRSVFRQIDRSGAVIGLGYTFMPKIHDLKNMHASLGYYQQVHRLFGVSGELAYHSMSYRTRTINERVQMMHVLGKAQFQLGLAFDSLNFLAYGGLSVGIGVRLSGALQEELFAESLVNRARVVLNGGWFAGLEVGFSDNSPIFVGIEGGAMSDFFTGKYLDIHYGGKSWANAHYLKGYIKFKF</sequence>
<dbReference type="EMBL" id="JAATLM010000001">
    <property type="protein sequence ID" value="NIZ69694.1"/>
    <property type="molecule type" value="Genomic_DNA"/>
</dbReference>
<name>A0A968KUL5_9SPIO</name>
<dbReference type="Proteomes" id="UP000778951">
    <property type="component" value="Unassembled WGS sequence"/>
</dbReference>
<dbReference type="InterPro" id="IPR009003">
    <property type="entry name" value="Peptidase_S1_PA"/>
</dbReference>
<protein>
    <submittedName>
        <fullName evidence="1">Trypsin-like peptidase domain-containing protein</fullName>
    </submittedName>
</protein>
<dbReference type="SUPFAM" id="SSF50494">
    <property type="entry name" value="Trypsin-like serine proteases"/>
    <property type="match status" value="1"/>
</dbReference>